<sequence>MGNCMKKTFRSRQQVEEDEEEEIKEIGEASEKENEGKKGSIKVKIVLTKEELQLFLLNLNNNGGGSNGGGYRLQELLAEMEKARSVKPGCSWRPSLDCIVEEDDVICS</sequence>
<evidence type="ECO:0000313" key="3">
    <source>
        <dbReference type="Proteomes" id="UP001165190"/>
    </source>
</evidence>
<accession>A0A9W7MIX5</accession>
<dbReference type="AlphaFoldDB" id="A0A9W7MIX5"/>
<proteinExistence type="predicted"/>
<keyword evidence="3" id="KW-1185">Reference proteome</keyword>
<name>A0A9W7MIX5_HIBTR</name>
<dbReference type="OrthoDB" id="690994at2759"/>
<evidence type="ECO:0000313" key="2">
    <source>
        <dbReference type="EMBL" id="GMJ06203.1"/>
    </source>
</evidence>
<dbReference type="PANTHER" id="PTHR35704:SF1">
    <property type="entry name" value="OS02G0254600 PROTEIN"/>
    <property type="match status" value="1"/>
</dbReference>
<evidence type="ECO:0000256" key="1">
    <source>
        <dbReference type="SAM" id="MobiDB-lite"/>
    </source>
</evidence>
<dbReference type="Proteomes" id="UP001165190">
    <property type="component" value="Unassembled WGS sequence"/>
</dbReference>
<gene>
    <name evidence="2" type="ORF">HRI_004289500</name>
</gene>
<organism evidence="2 3">
    <name type="scientific">Hibiscus trionum</name>
    <name type="common">Flower of an hour</name>
    <dbReference type="NCBI Taxonomy" id="183268"/>
    <lineage>
        <taxon>Eukaryota</taxon>
        <taxon>Viridiplantae</taxon>
        <taxon>Streptophyta</taxon>
        <taxon>Embryophyta</taxon>
        <taxon>Tracheophyta</taxon>
        <taxon>Spermatophyta</taxon>
        <taxon>Magnoliopsida</taxon>
        <taxon>eudicotyledons</taxon>
        <taxon>Gunneridae</taxon>
        <taxon>Pentapetalae</taxon>
        <taxon>rosids</taxon>
        <taxon>malvids</taxon>
        <taxon>Malvales</taxon>
        <taxon>Malvaceae</taxon>
        <taxon>Malvoideae</taxon>
        <taxon>Hibiscus</taxon>
    </lineage>
</organism>
<feature type="region of interest" description="Disordered" evidence="1">
    <location>
        <begin position="1"/>
        <end position="38"/>
    </location>
</feature>
<dbReference type="PANTHER" id="PTHR35704">
    <property type="entry name" value="OS02G0254600 PROTEIN"/>
    <property type="match status" value="1"/>
</dbReference>
<dbReference type="EMBL" id="BSYR01000045">
    <property type="protein sequence ID" value="GMJ06203.1"/>
    <property type="molecule type" value="Genomic_DNA"/>
</dbReference>
<feature type="compositionally biased region" description="Basic and acidic residues" evidence="1">
    <location>
        <begin position="24"/>
        <end position="38"/>
    </location>
</feature>
<reference evidence="2" key="1">
    <citation type="submission" date="2023-05" db="EMBL/GenBank/DDBJ databases">
        <title>Genome and transcriptome analyses reveal genes involved in the formation of fine ridges on petal epidermal cells in Hibiscus trionum.</title>
        <authorList>
            <person name="Koshimizu S."/>
            <person name="Masuda S."/>
            <person name="Ishii T."/>
            <person name="Shirasu K."/>
            <person name="Hoshino A."/>
            <person name="Arita M."/>
        </authorList>
    </citation>
    <scope>NUCLEOTIDE SEQUENCE</scope>
    <source>
        <strain evidence="2">Hamamatsu line</strain>
    </source>
</reference>
<comment type="caution">
    <text evidence="2">The sequence shown here is derived from an EMBL/GenBank/DDBJ whole genome shotgun (WGS) entry which is preliminary data.</text>
</comment>
<protein>
    <submittedName>
        <fullName evidence="2">Uncharacterized protein</fullName>
    </submittedName>
</protein>